<proteinExistence type="predicted"/>
<sequence>SILRSIALVVIRVKFKILFQSKLANIIRVFVKIIYYN</sequence>
<organism evidence="1">
    <name type="scientific">marine metagenome</name>
    <dbReference type="NCBI Taxonomy" id="408172"/>
    <lineage>
        <taxon>unclassified sequences</taxon>
        <taxon>metagenomes</taxon>
        <taxon>ecological metagenomes</taxon>
    </lineage>
</organism>
<dbReference type="AlphaFoldDB" id="A0A382M922"/>
<feature type="non-terminal residue" evidence="1">
    <location>
        <position position="1"/>
    </location>
</feature>
<dbReference type="EMBL" id="UINC01092140">
    <property type="protein sequence ID" value="SVC45473.1"/>
    <property type="molecule type" value="Genomic_DNA"/>
</dbReference>
<evidence type="ECO:0000313" key="1">
    <source>
        <dbReference type="EMBL" id="SVC45473.1"/>
    </source>
</evidence>
<name>A0A382M922_9ZZZZ</name>
<accession>A0A382M922</accession>
<gene>
    <name evidence="1" type="ORF">METZ01_LOCUS298327</name>
</gene>
<feature type="non-terminal residue" evidence="1">
    <location>
        <position position="37"/>
    </location>
</feature>
<protein>
    <submittedName>
        <fullName evidence="1">Uncharacterized protein</fullName>
    </submittedName>
</protein>
<reference evidence="1" key="1">
    <citation type="submission" date="2018-05" db="EMBL/GenBank/DDBJ databases">
        <authorList>
            <person name="Lanie J.A."/>
            <person name="Ng W.-L."/>
            <person name="Kazmierczak K.M."/>
            <person name="Andrzejewski T.M."/>
            <person name="Davidsen T.M."/>
            <person name="Wayne K.J."/>
            <person name="Tettelin H."/>
            <person name="Glass J.I."/>
            <person name="Rusch D."/>
            <person name="Podicherti R."/>
            <person name="Tsui H.-C.T."/>
            <person name="Winkler M.E."/>
        </authorList>
    </citation>
    <scope>NUCLEOTIDE SEQUENCE</scope>
</reference>